<dbReference type="InterPro" id="IPR036365">
    <property type="entry name" value="PGBD-like_sf"/>
</dbReference>
<accession>A0ABP8K4P8</accession>
<name>A0ABP8K4P8_9BACT</name>
<dbReference type="Gene3D" id="1.10.101.10">
    <property type="entry name" value="PGBD-like superfamily/PGBD"/>
    <property type="match status" value="1"/>
</dbReference>
<keyword evidence="3" id="KW-1185">Reference proteome</keyword>
<evidence type="ECO:0000313" key="3">
    <source>
        <dbReference type="Proteomes" id="UP001500936"/>
    </source>
</evidence>
<evidence type="ECO:0000313" key="2">
    <source>
        <dbReference type="EMBL" id="GAA4400139.1"/>
    </source>
</evidence>
<evidence type="ECO:0000259" key="1">
    <source>
        <dbReference type="Pfam" id="PF01471"/>
    </source>
</evidence>
<dbReference type="Proteomes" id="UP001500936">
    <property type="component" value="Unassembled WGS sequence"/>
</dbReference>
<organism evidence="2 3">
    <name type="scientific">Nibrella viscosa</name>
    <dbReference type="NCBI Taxonomy" id="1084524"/>
    <lineage>
        <taxon>Bacteria</taxon>
        <taxon>Pseudomonadati</taxon>
        <taxon>Bacteroidota</taxon>
        <taxon>Cytophagia</taxon>
        <taxon>Cytophagales</taxon>
        <taxon>Spirosomataceae</taxon>
        <taxon>Nibrella</taxon>
    </lineage>
</organism>
<protein>
    <recommendedName>
        <fullName evidence="1">Peptidoglycan binding-like domain-containing protein</fullName>
    </recommendedName>
</protein>
<sequence length="271" mass="29739">MKKTHFKNELALADTCKKGAEGPVVKRIQEWLCLTPLRFPEAVTATAVDGKFGSATERAVRNFEEAIGQKQTGVVTPELFHRLAEPLAMAFQAPPVAGPASIHQGILHYARIHLRQRATELQSAQEQNLGPWVRSYCDGYEGSPFKWCMGFVQSVLDLAASGAGRDYTAIMPASLSCDVVAMAGRQNGRLTDSKSVRSNPKQVLPGDVFLLRYPNLNDWYHTGIITRVVGDCFETIEGNTDSKGSSNGTAVFTRTRNFRTTTIDVFTVEGL</sequence>
<dbReference type="RefSeq" id="WP_345265153.1">
    <property type="nucleotide sequence ID" value="NZ_BAABHB010000002.1"/>
</dbReference>
<gene>
    <name evidence="2" type="ORF">GCM10023187_12990</name>
</gene>
<proteinExistence type="predicted"/>
<dbReference type="SUPFAM" id="SSF47090">
    <property type="entry name" value="PGBD-like"/>
    <property type="match status" value="1"/>
</dbReference>
<comment type="caution">
    <text evidence="2">The sequence shown here is derived from an EMBL/GenBank/DDBJ whole genome shotgun (WGS) entry which is preliminary data.</text>
</comment>
<dbReference type="InterPro" id="IPR036366">
    <property type="entry name" value="PGBDSf"/>
</dbReference>
<dbReference type="InterPro" id="IPR002477">
    <property type="entry name" value="Peptidoglycan-bd-like"/>
</dbReference>
<dbReference type="EMBL" id="BAABHB010000002">
    <property type="protein sequence ID" value="GAA4400139.1"/>
    <property type="molecule type" value="Genomic_DNA"/>
</dbReference>
<feature type="domain" description="Peptidoglycan binding-like" evidence="1">
    <location>
        <begin position="46"/>
        <end position="81"/>
    </location>
</feature>
<dbReference type="Pfam" id="PF01471">
    <property type="entry name" value="PG_binding_1"/>
    <property type="match status" value="1"/>
</dbReference>
<reference evidence="3" key="1">
    <citation type="journal article" date="2019" name="Int. J. Syst. Evol. Microbiol.">
        <title>The Global Catalogue of Microorganisms (GCM) 10K type strain sequencing project: providing services to taxonomists for standard genome sequencing and annotation.</title>
        <authorList>
            <consortium name="The Broad Institute Genomics Platform"/>
            <consortium name="The Broad Institute Genome Sequencing Center for Infectious Disease"/>
            <person name="Wu L."/>
            <person name="Ma J."/>
        </authorList>
    </citation>
    <scope>NUCLEOTIDE SEQUENCE [LARGE SCALE GENOMIC DNA]</scope>
    <source>
        <strain evidence="3">JCM 17925</strain>
    </source>
</reference>